<dbReference type="SUPFAM" id="SSF55729">
    <property type="entry name" value="Acyl-CoA N-acyltransferases (Nat)"/>
    <property type="match status" value="1"/>
</dbReference>
<comment type="caution">
    <text evidence="2">The sequence shown here is derived from an EMBL/GenBank/DDBJ whole genome shotgun (WGS) entry which is preliminary data.</text>
</comment>
<dbReference type="Proteomes" id="UP000587462">
    <property type="component" value="Unassembled WGS sequence"/>
</dbReference>
<accession>A0A7Y7B301</accession>
<dbReference type="PROSITE" id="PS51186">
    <property type="entry name" value="GNAT"/>
    <property type="match status" value="1"/>
</dbReference>
<dbReference type="InterPro" id="IPR016181">
    <property type="entry name" value="Acyl_CoA_acyltransferase"/>
</dbReference>
<dbReference type="InterPro" id="IPR053144">
    <property type="entry name" value="Acetyltransferase_Butenolide"/>
</dbReference>
<dbReference type="CDD" id="cd04301">
    <property type="entry name" value="NAT_SF"/>
    <property type="match status" value="1"/>
</dbReference>
<dbReference type="Pfam" id="PF00583">
    <property type="entry name" value="Acetyltransf_1"/>
    <property type="match status" value="1"/>
</dbReference>
<gene>
    <name evidence="2" type="ORF">HG542_08375</name>
</gene>
<keyword evidence="2" id="KW-0808">Transferase</keyword>
<dbReference type="PANTHER" id="PTHR43233:SF1">
    <property type="entry name" value="FAMILY N-ACETYLTRANSFERASE, PUTATIVE (AFU_ORTHOLOGUE AFUA_6G03350)-RELATED"/>
    <property type="match status" value="1"/>
</dbReference>
<dbReference type="EMBL" id="JABBXF010000014">
    <property type="protein sequence ID" value="NVK77681.1"/>
    <property type="molecule type" value="Genomic_DNA"/>
</dbReference>
<evidence type="ECO:0000313" key="2">
    <source>
        <dbReference type="EMBL" id="NVK77681.1"/>
    </source>
</evidence>
<reference evidence="2 3" key="1">
    <citation type="submission" date="2020-04" db="EMBL/GenBank/DDBJ databases">
        <title>Draft Genome Sequence of Streptomyces morookaense DSM 40503, an 8-azaguanine-producing strain.</title>
        <authorList>
            <person name="Qi J."/>
            <person name="Gao J.-M."/>
        </authorList>
    </citation>
    <scope>NUCLEOTIDE SEQUENCE [LARGE SCALE GENOMIC DNA]</scope>
    <source>
        <strain evidence="2 3">DSM 40503</strain>
    </source>
</reference>
<name>A0A7Y7B301_STRMO</name>
<organism evidence="2 3">
    <name type="scientific">Streptomyces morookaense</name>
    <name type="common">Streptoverticillium morookaense</name>
    <dbReference type="NCBI Taxonomy" id="1970"/>
    <lineage>
        <taxon>Bacteria</taxon>
        <taxon>Bacillati</taxon>
        <taxon>Actinomycetota</taxon>
        <taxon>Actinomycetes</taxon>
        <taxon>Kitasatosporales</taxon>
        <taxon>Streptomycetaceae</taxon>
        <taxon>Streptomyces</taxon>
    </lineage>
</organism>
<evidence type="ECO:0000313" key="3">
    <source>
        <dbReference type="Proteomes" id="UP000587462"/>
    </source>
</evidence>
<dbReference type="InterPro" id="IPR000182">
    <property type="entry name" value="GNAT_dom"/>
</dbReference>
<keyword evidence="3" id="KW-1185">Reference proteome</keyword>
<dbReference type="AlphaFoldDB" id="A0A7Y7B301"/>
<sequence length="160" mass="17824">MTITWKNQAPRIRCRSVITSGGIDGYELSTDPDRLDLELVHRWLSTDAFWALGRTRETVEESARGSLNFAVYDVGGDQAAYARVITDRATFAWLCDVYVAPAHRGKGLGTWLATAIRDHLAPYRLKRVLLSTRDAHVVYAKAGFTPVPNPENFMILSAEG</sequence>
<protein>
    <submittedName>
        <fullName evidence="2">GNAT family N-acetyltransferase</fullName>
    </submittedName>
</protein>
<evidence type="ECO:0000259" key="1">
    <source>
        <dbReference type="PROSITE" id="PS51186"/>
    </source>
</evidence>
<dbReference type="PANTHER" id="PTHR43233">
    <property type="entry name" value="FAMILY N-ACETYLTRANSFERASE, PUTATIVE (AFU_ORTHOLOGUE AFUA_6G03350)-RELATED"/>
    <property type="match status" value="1"/>
</dbReference>
<feature type="domain" description="N-acetyltransferase" evidence="1">
    <location>
        <begin position="26"/>
        <end position="159"/>
    </location>
</feature>
<dbReference type="Gene3D" id="3.40.630.30">
    <property type="match status" value="1"/>
</dbReference>
<dbReference type="GO" id="GO:0016747">
    <property type="term" value="F:acyltransferase activity, transferring groups other than amino-acyl groups"/>
    <property type="evidence" value="ECO:0007669"/>
    <property type="project" value="InterPro"/>
</dbReference>
<proteinExistence type="predicted"/>